<evidence type="ECO:0000259" key="1">
    <source>
        <dbReference type="SMART" id="SM00849"/>
    </source>
</evidence>
<name>A0ABU5K1C2_9BACI</name>
<dbReference type="Proteomes" id="UP001291930">
    <property type="component" value="Unassembled WGS sequence"/>
</dbReference>
<evidence type="ECO:0000313" key="2">
    <source>
        <dbReference type="EMBL" id="MDZ5609539.1"/>
    </source>
</evidence>
<dbReference type="InterPro" id="IPR036866">
    <property type="entry name" value="RibonucZ/Hydroxyglut_hydro"/>
</dbReference>
<dbReference type="EMBL" id="JAXOVW010000069">
    <property type="protein sequence ID" value="MDZ5609539.1"/>
    <property type="molecule type" value="Genomic_DNA"/>
</dbReference>
<organism evidence="2 3">
    <name type="scientific">Bacillus bingmayongensis</name>
    <dbReference type="NCBI Taxonomy" id="1150157"/>
    <lineage>
        <taxon>Bacteria</taxon>
        <taxon>Bacillati</taxon>
        <taxon>Bacillota</taxon>
        <taxon>Bacilli</taxon>
        <taxon>Bacillales</taxon>
        <taxon>Bacillaceae</taxon>
        <taxon>Bacillus</taxon>
    </lineage>
</organism>
<accession>A0ABU5K1C2</accession>
<dbReference type="Gene3D" id="3.60.15.10">
    <property type="entry name" value="Ribonuclease Z/Hydroxyacylglutathione hydrolase-like"/>
    <property type="match status" value="1"/>
</dbReference>
<dbReference type="CDD" id="cd07721">
    <property type="entry name" value="yflN-like_MBL-fold"/>
    <property type="match status" value="1"/>
</dbReference>
<dbReference type="SMART" id="SM00849">
    <property type="entry name" value="Lactamase_B"/>
    <property type="match status" value="1"/>
</dbReference>
<sequence length="283" mass="31776">MEYSKDYKFIPMTSIKSRLGIDITPDIYCLPIQIVNVCLIGNPQETNECVLIDTGMPKSANQIISALTNRFGPDVQLKAIILTHGHFDHIGAVIELIKKWDVNVYAHELELPYLTGKMSYPEPDSSVEGGLIAKISSFFPNEPINLDHYIKLLPADGTIPELPDWKWIHSPGHSPGHISLFRQKDHVLIAGEAFITVRQDSLYKVFTQQQEINGPPRYFTTDWQKVWHSVKQLASLQPSIAITGHGTPISGESLTTGLNKLVKNFDQLAIPDYGRYVDNTKEN</sequence>
<dbReference type="SUPFAM" id="SSF56281">
    <property type="entry name" value="Metallo-hydrolase/oxidoreductase"/>
    <property type="match status" value="1"/>
</dbReference>
<dbReference type="InterPro" id="IPR050855">
    <property type="entry name" value="NDM-1-like"/>
</dbReference>
<dbReference type="Pfam" id="PF00753">
    <property type="entry name" value="Lactamase_B"/>
    <property type="match status" value="1"/>
</dbReference>
<comment type="caution">
    <text evidence="2">The sequence shown here is derived from an EMBL/GenBank/DDBJ whole genome shotgun (WGS) entry which is preliminary data.</text>
</comment>
<feature type="domain" description="Metallo-beta-lactamase" evidence="1">
    <location>
        <begin position="34"/>
        <end position="245"/>
    </location>
</feature>
<dbReference type="PANTHER" id="PTHR42951">
    <property type="entry name" value="METALLO-BETA-LACTAMASE DOMAIN-CONTAINING"/>
    <property type="match status" value="1"/>
</dbReference>
<reference evidence="3" key="1">
    <citation type="submission" date="2023-11" db="EMBL/GenBank/DDBJ databases">
        <title>Genome Sequence of Bacillus pseudomycoides stain BUPM19.</title>
        <authorList>
            <person name="Farhat A."/>
        </authorList>
    </citation>
    <scope>NUCLEOTIDE SEQUENCE [LARGE SCALE GENOMIC DNA]</scope>
    <source>
        <strain evidence="3">BUPM19</strain>
    </source>
</reference>
<proteinExistence type="predicted"/>
<gene>
    <name evidence="2" type="ORF">U2I54_21345</name>
</gene>
<dbReference type="InterPro" id="IPR001279">
    <property type="entry name" value="Metallo-B-lactamas"/>
</dbReference>
<dbReference type="PANTHER" id="PTHR42951:SF17">
    <property type="entry name" value="METALLO-BETA-LACTAMASE DOMAIN-CONTAINING PROTEIN"/>
    <property type="match status" value="1"/>
</dbReference>
<keyword evidence="3" id="KW-1185">Reference proteome</keyword>
<dbReference type="RefSeq" id="WP_374218976.1">
    <property type="nucleotide sequence ID" value="NZ_JAXOVW010000069.1"/>
</dbReference>
<evidence type="ECO:0000313" key="3">
    <source>
        <dbReference type="Proteomes" id="UP001291930"/>
    </source>
</evidence>
<protein>
    <submittedName>
        <fullName evidence="2">MBL fold metallo-hydrolase</fullName>
    </submittedName>
</protein>